<name>A0A0J9CDV0_9FIRM</name>
<sequence>MKFYKIDDIEGFFRTVDKCKGRVELLTEEGDRLNLKSQLTKCVSLATFFSGGEIKEMEILTSDPGDMDQLVRFCIYR</sequence>
<gene>
    <name evidence="1" type="ORF">HMPREF9470_01189</name>
</gene>
<dbReference type="AlphaFoldDB" id="A0A0J9CDV0"/>
<evidence type="ECO:0000313" key="1">
    <source>
        <dbReference type="EMBL" id="KMW22654.1"/>
    </source>
</evidence>
<proteinExistence type="predicted"/>
<dbReference type="Proteomes" id="UP000037392">
    <property type="component" value="Unassembled WGS sequence"/>
</dbReference>
<comment type="caution">
    <text evidence="1">The sequence shown here is derived from an EMBL/GenBank/DDBJ whole genome shotgun (WGS) entry which is preliminary data.</text>
</comment>
<dbReference type="GeneID" id="93164636"/>
<reference evidence="1 2" key="1">
    <citation type="submission" date="2011-04" db="EMBL/GenBank/DDBJ databases">
        <title>The Genome Sequence of Clostridium citroniae WAL-19142.</title>
        <authorList>
            <consortium name="The Broad Institute Genome Sequencing Platform"/>
            <person name="Earl A."/>
            <person name="Ward D."/>
            <person name="Feldgarden M."/>
            <person name="Gevers D."/>
            <person name="Warren Y.A."/>
            <person name="Tyrrell K.L."/>
            <person name="Citron D.M."/>
            <person name="Goldstein E.J."/>
            <person name="Daigneault M."/>
            <person name="Allen-Vercoe E."/>
            <person name="Young S.K."/>
            <person name="Zeng Q."/>
            <person name="Gargeya S."/>
            <person name="Fitzgerald M."/>
            <person name="Haas B."/>
            <person name="Abouelleil A."/>
            <person name="Alvarado L."/>
            <person name="Arachchi H.M."/>
            <person name="Berlin A."/>
            <person name="Brown A."/>
            <person name="Chapman S.B."/>
            <person name="Chen Z."/>
            <person name="Dunbar C."/>
            <person name="Freedman E."/>
            <person name="Gearin G."/>
            <person name="Gellesch M."/>
            <person name="Goldberg J."/>
            <person name="Griggs A."/>
            <person name="Gujja S."/>
            <person name="Heilman E.R."/>
            <person name="Heiman D."/>
            <person name="Howarth C."/>
            <person name="Larson L."/>
            <person name="Lui A."/>
            <person name="MacDonald P.J."/>
            <person name="Mehta T."/>
            <person name="Montmayeur A."/>
            <person name="Murphy C."/>
            <person name="Neiman D."/>
            <person name="Pearson M."/>
            <person name="Priest M."/>
            <person name="Roberts A."/>
            <person name="Saif S."/>
            <person name="Shea T."/>
            <person name="Shenoy N."/>
            <person name="Sisk P."/>
            <person name="Stolte C."/>
            <person name="Sykes S."/>
            <person name="White J."/>
            <person name="Yandava C."/>
            <person name="Wortman J."/>
            <person name="Nusbaum C."/>
            <person name="Birren B."/>
        </authorList>
    </citation>
    <scope>NUCLEOTIDE SEQUENCE [LARGE SCALE GENOMIC DNA]</scope>
    <source>
        <strain evidence="1 2">WAL-19142</strain>
    </source>
</reference>
<dbReference type="EMBL" id="ADLK01000008">
    <property type="protein sequence ID" value="KMW22654.1"/>
    <property type="molecule type" value="Genomic_DNA"/>
</dbReference>
<dbReference type="RefSeq" id="WP_007862667.1">
    <property type="nucleotide sequence ID" value="NZ_KQ235876.1"/>
</dbReference>
<dbReference type="PATRIC" id="fig|742734.4.peg.1276"/>
<evidence type="ECO:0008006" key="3">
    <source>
        <dbReference type="Google" id="ProtNLM"/>
    </source>
</evidence>
<protein>
    <recommendedName>
        <fullName evidence="3">Polya polymerase</fullName>
    </recommendedName>
</protein>
<dbReference type="OrthoDB" id="1683411at2"/>
<organism evidence="1 2">
    <name type="scientific">[Clostridium] citroniae WAL-19142</name>
    <dbReference type="NCBI Taxonomy" id="742734"/>
    <lineage>
        <taxon>Bacteria</taxon>
        <taxon>Bacillati</taxon>
        <taxon>Bacillota</taxon>
        <taxon>Clostridia</taxon>
        <taxon>Lachnospirales</taxon>
        <taxon>Lachnospiraceae</taxon>
        <taxon>Enterocloster</taxon>
    </lineage>
</organism>
<accession>A0A0J9CDV0</accession>
<evidence type="ECO:0000313" key="2">
    <source>
        <dbReference type="Proteomes" id="UP000037392"/>
    </source>
</evidence>